<comment type="caution">
    <text evidence="1">The sequence shown here is derived from an EMBL/GenBank/DDBJ whole genome shotgun (WGS) entry which is preliminary data.</text>
</comment>
<dbReference type="Proteomes" id="UP000660262">
    <property type="component" value="Unassembled WGS sequence"/>
</dbReference>
<proteinExistence type="predicted"/>
<reference evidence="1" key="1">
    <citation type="submission" date="2020-10" db="EMBL/GenBank/DDBJ databases">
        <title>Unveiling of a novel bifunctional photoreceptor, Dualchrome1, isolated from a cosmopolitan green alga.</title>
        <authorList>
            <person name="Suzuki S."/>
            <person name="Kawachi M."/>
        </authorList>
    </citation>
    <scope>NUCLEOTIDE SEQUENCE</scope>
    <source>
        <strain evidence="1">NIES 2893</strain>
    </source>
</reference>
<keyword evidence="2" id="KW-1185">Reference proteome</keyword>
<gene>
    <name evidence="1" type="ORF">PPROV_000415100</name>
</gene>
<evidence type="ECO:0000313" key="2">
    <source>
        <dbReference type="Proteomes" id="UP000660262"/>
    </source>
</evidence>
<name>A0A830HHZ5_9CHLO</name>
<accession>A0A830HHZ5</accession>
<evidence type="ECO:0000313" key="1">
    <source>
        <dbReference type="EMBL" id="GHP05400.1"/>
    </source>
</evidence>
<dbReference type="AlphaFoldDB" id="A0A830HHZ5"/>
<dbReference type="EMBL" id="BNJQ01000010">
    <property type="protein sequence ID" value="GHP05400.1"/>
    <property type="molecule type" value="Genomic_DNA"/>
</dbReference>
<protein>
    <submittedName>
        <fullName evidence="1">Uncharacterized protein</fullName>
    </submittedName>
</protein>
<organism evidence="1 2">
    <name type="scientific">Pycnococcus provasolii</name>
    <dbReference type="NCBI Taxonomy" id="41880"/>
    <lineage>
        <taxon>Eukaryota</taxon>
        <taxon>Viridiplantae</taxon>
        <taxon>Chlorophyta</taxon>
        <taxon>Pseudoscourfieldiophyceae</taxon>
        <taxon>Pseudoscourfieldiales</taxon>
        <taxon>Pycnococcaceae</taxon>
        <taxon>Pycnococcus</taxon>
    </lineage>
</organism>
<sequence>MLASTSTHMTNVSVRRAAQRVSFKGLKGQSRRCHTGLTTKASGVDLSDGGASSRRRSLLTGIASIPVSMAIATATPQPALAGGGFTEGTEEFVNDTRALMAMLDKLFNGKGDDIKYADFVALADPWENNYKYAHKGYGGVWLVMLKAKLAASVQFKKSGALDDPNVVYKWQPEETIYNNDTVLGYLKKADDFFASECGDACIKPFSV</sequence>